<feature type="transmembrane region" description="Helical" evidence="1">
    <location>
        <begin position="7"/>
        <end position="28"/>
    </location>
</feature>
<proteinExistence type="predicted"/>
<keyword evidence="1" id="KW-0472">Membrane</keyword>
<evidence type="ECO:0000313" key="3">
    <source>
        <dbReference type="Proteomes" id="UP000509222"/>
    </source>
</evidence>
<dbReference type="Proteomes" id="UP000509222">
    <property type="component" value="Chromosome"/>
</dbReference>
<keyword evidence="1" id="KW-1133">Transmembrane helix</keyword>
<keyword evidence="1" id="KW-0812">Transmembrane</keyword>
<accession>A0A7H8Q7P0</accession>
<feature type="transmembrane region" description="Helical" evidence="1">
    <location>
        <begin position="34"/>
        <end position="52"/>
    </location>
</feature>
<gene>
    <name evidence="2" type="ORF">HF394_04300</name>
</gene>
<organism evidence="2 3">
    <name type="scientific">Planococcus glaciei</name>
    <dbReference type="NCBI Taxonomy" id="459472"/>
    <lineage>
        <taxon>Bacteria</taxon>
        <taxon>Bacillati</taxon>
        <taxon>Bacillota</taxon>
        <taxon>Bacilli</taxon>
        <taxon>Bacillales</taxon>
        <taxon>Caryophanaceae</taxon>
        <taxon>Planococcus</taxon>
    </lineage>
</organism>
<protein>
    <submittedName>
        <fullName evidence="2">Uncharacterized protein</fullName>
    </submittedName>
</protein>
<keyword evidence="3" id="KW-1185">Reference proteome</keyword>
<dbReference type="AlphaFoldDB" id="A0A7H8Q7P0"/>
<dbReference type="RefSeq" id="WP_036804980.1">
    <property type="nucleotide sequence ID" value="NZ_CP051177.1"/>
</dbReference>
<sequence length="59" mass="6892">MDFKQKLLQNYNVSSAITFLGFITLYTIVEDIKFNLFTVLAFTLLFWLANSLQARPEKD</sequence>
<evidence type="ECO:0000313" key="2">
    <source>
        <dbReference type="EMBL" id="QKX49870.1"/>
    </source>
</evidence>
<name>A0A7H8Q7P0_9BACL</name>
<evidence type="ECO:0000256" key="1">
    <source>
        <dbReference type="SAM" id="Phobius"/>
    </source>
</evidence>
<reference evidence="3" key="1">
    <citation type="submission" date="2020-06" db="EMBL/GenBank/DDBJ databases">
        <title>Isolation of Planomicrobium glaciei.</title>
        <authorList>
            <person name="Malisova L."/>
            <person name="Safrankova R."/>
            <person name="Jakubu V."/>
            <person name="Spanelova P."/>
        </authorList>
    </citation>
    <scope>NUCLEOTIDE SEQUENCE [LARGE SCALE GENOMIC DNA]</scope>
    <source>
        <strain evidence="3">NRL-ATB46093</strain>
    </source>
</reference>
<dbReference type="EMBL" id="CP051177">
    <property type="protein sequence ID" value="QKX49870.1"/>
    <property type="molecule type" value="Genomic_DNA"/>
</dbReference>